<comment type="cofactor">
    <cofactor evidence="1">
        <name>Zn(2+)</name>
        <dbReference type="ChEBI" id="CHEBI:29105"/>
    </cofactor>
</comment>
<reference evidence="6 7" key="1">
    <citation type="submission" date="2022-11" db="EMBL/GenBank/DDBJ databases">
        <title>Haliovirga abyssi gen. nov., sp. nov., a mesophilic fermentative bacterium isolated from the Iheya North hydrothermal field and the proposal of Haliovirgaceae fam. nov.</title>
        <authorList>
            <person name="Miyazaki U."/>
            <person name="Tame A."/>
            <person name="Miyazaki J."/>
            <person name="Takai K."/>
            <person name="Sawayama S."/>
            <person name="Kitajima M."/>
            <person name="Okamoto A."/>
            <person name="Nakagawa S."/>
        </authorList>
    </citation>
    <scope>NUCLEOTIDE SEQUENCE [LARGE SCALE GENOMIC DNA]</scope>
    <source>
        <strain evidence="6 7">IC12</strain>
    </source>
</reference>
<keyword evidence="4" id="KW-0862">Zinc</keyword>
<dbReference type="GO" id="GO:0016787">
    <property type="term" value="F:hydrolase activity"/>
    <property type="evidence" value="ECO:0007669"/>
    <property type="project" value="UniProtKB-KW"/>
</dbReference>
<evidence type="ECO:0000259" key="5">
    <source>
        <dbReference type="SMART" id="SM00849"/>
    </source>
</evidence>
<dbReference type="AlphaFoldDB" id="A0AAU9DH39"/>
<dbReference type="Pfam" id="PF00753">
    <property type="entry name" value="Lactamase_B"/>
    <property type="match status" value="1"/>
</dbReference>
<dbReference type="PANTHER" id="PTHR46233">
    <property type="entry name" value="HYDROXYACYLGLUTATHIONE HYDROLASE GLOC"/>
    <property type="match status" value="1"/>
</dbReference>
<evidence type="ECO:0000313" key="6">
    <source>
        <dbReference type="EMBL" id="BDU50797.1"/>
    </source>
</evidence>
<dbReference type="CDD" id="cd06262">
    <property type="entry name" value="metallo-hydrolase-like_MBL-fold"/>
    <property type="match status" value="1"/>
</dbReference>
<evidence type="ECO:0000256" key="1">
    <source>
        <dbReference type="ARBA" id="ARBA00001947"/>
    </source>
</evidence>
<dbReference type="Proteomes" id="UP001321582">
    <property type="component" value="Chromosome"/>
</dbReference>
<keyword evidence="7" id="KW-1185">Reference proteome</keyword>
<proteinExistence type="predicted"/>
<dbReference type="Gene3D" id="3.60.15.10">
    <property type="entry name" value="Ribonuclease Z/Hydroxyacylglutathione hydrolase-like"/>
    <property type="match status" value="1"/>
</dbReference>
<dbReference type="KEGG" id="haby:HLVA_13660"/>
<dbReference type="PANTHER" id="PTHR46233:SF3">
    <property type="entry name" value="HYDROXYACYLGLUTATHIONE HYDROLASE GLOC"/>
    <property type="match status" value="1"/>
</dbReference>
<dbReference type="InterPro" id="IPR051453">
    <property type="entry name" value="MBL_Glyoxalase_II"/>
</dbReference>
<evidence type="ECO:0000256" key="3">
    <source>
        <dbReference type="ARBA" id="ARBA00022801"/>
    </source>
</evidence>
<keyword evidence="3 6" id="KW-0378">Hydrolase</keyword>
<dbReference type="InterPro" id="IPR036866">
    <property type="entry name" value="RibonucZ/Hydroxyglut_hydro"/>
</dbReference>
<dbReference type="EMBL" id="AP027059">
    <property type="protein sequence ID" value="BDU50797.1"/>
    <property type="molecule type" value="Genomic_DNA"/>
</dbReference>
<feature type="domain" description="Metallo-beta-lactamase" evidence="5">
    <location>
        <begin position="12"/>
        <end position="189"/>
    </location>
</feature>
<evidence type="ECO:0000313" key="7">
    <source>
        <dbReference type="Proteomes" id="UP001321582"/>
    </source>
</evidence>
<accession>A0AAU9DH39</accession>
<dbReference type="SMART" id="SM00849">
    <property type="entry name" value="Lactamase_B"/>
    <property type="match status" value="1"/>
</dbReference>
<dbReference type="SUPFAM" id="SSF56281">
    <property type="entry name" value="Metallo-hydrolase/oxidoreductase"/>
    <property type="match status" value="1"/>
</dbReference>
<dbReference type="InterPro" id="IPR001279">
    <property type="entry name" value="Metallo-B-lactamas"/>
</dbReference>
<evidence type="ECO:0000256" key="2">
    <source>
        <dbReference type="ARBA" id="ARBA00022723"/>
    </source>
</evidence>
<name>A0AAU9DH39_9FUSO</name>
<evidence type="ECO:0000256" key="4">
    <source>
        <dbReference type="ARBA" id="ARBA00022833"/>
    </source>
</evidence>
<sequence length="205" mass="24020">MKIEKFILGKFQSNCYMLTNGNEVTIIDPGSYEVENIIKYMNMNKMQLKRILLTHGHFDHIMGLKIFLNYFENVEIVIGEEEINFLENEKLNLSEMLNEKLKFDINKLNLIKVKENDEIDNFLVINTPGHTIGSKSYYFKSENIMFVGDFIFENAIGRTDFPTGNFMQLKDSIKKILIFKDELIIMSGHGRNTVLGKERKRLEKY</sequence>
<dbReference type="RefSeq" id="WP_307903652.1">
    <property type="nucleotide sequence ID" value="NZ_AP027059.1"/>
</dbReference>
<gene>
    <name evidence="6" type="ORF">HLVA_13660</name>
</gene>
<keyword evidence="2" id="KW-0479">Metal-binding</keyword>
<organism evidence="6 7">
    <name type="scientific">Haliovirga abyssi</name>
    <dbReference type="NCBI Taxonomy" id="2996794"/>
    <lineage>
        <taxon>Bacteria</taxon>
        <taxon>Fusobacteriati</taxon>
        <taxon>Fusobacteriota</taxon>
        <taxon>Fusobacteriia</taxon>
        <taxon>Fusobacteriales</taxon>
        <taxon>Haliovirgaceae</taxon>
        <taxon>Haliovirga</taxon>
    </lineage>
</organism>
<protein>
    <submittedName>
        <fullName evidence="6">Hydroxyacylglutathione hydrolase</fullName>
    </submittedName>
</protein>
<dbReference type="GO" id="GO:0046872">
    <property type="term" value="F:metal ion binding"/>
    <property type="evidence" value="ECO:0007669"/>
    <property type="project" value="UniProtKB-KW"/>
</dbReference>